<keyword evidence="3" id="KW-1185">Reference proteome</keyword>
<evidence type="ECO:0000313" key="3">
    <source>
        <dbReference type="Proteomes" id="UP000625210"/>
    </source>
</evidence>
<keyword evidence="1" id="KW-1133">Transmembrane helix</keyword>
<evidence type="ECO:0000256" key="1">
    <source>
        <dbReference type="SAM" id="Phobius"/>
    </source>
</evidence>
<accession>A0A8J2VE97</accession>
<organism evidence="2 3">
    <name type="scientific">Marinithermofilum abyssi</name>
    <dbReference type="NCBI Taxonomy" id="1571185"/>
    <lineage>
        <taxon>Bacteria</taxon>
        <taxon>Bacillati</taxon>
        <taxon>Bacillota</taxon>
        <taxon>Bacilli</taxon>
        <taxon>Bacillales</taxon>
        <taxon>Thermoactinomycetaceae</taxon>
        <taxon>Marinithermofilum</taxon>
    </lineage>
</organism>
<proteinExistence type="predicted"/>
<dbReference type="AlphaFoldDB" id="A0A8J2VE97"/>
<dbReference type="Proteomes" id="UP000625210">
    <property type="component" value="Unassembled WGS sequence"/>
</dbReference>
<name>A0A8J2VE97_9BACL</name>
<protein>
    <submittedName>
        <fullName evidence="2">Uncharacterized protein</fullName>
    </submittedName>
</protein>
<reference evidence="2" key="2">
    <citation type="submission" date="2020-09" db="EMBL/GenBank/DDBJ databases">
        <authorList>
            <person name="Sun Q."/>
            <person name="Zhou Y."/>
        </authorList>
    </citation>
    <scope>NUCLEOTIDE SEQUENCE</scope>
    <source>
        <strain evidence="2">CGMCC 1.15179</strain>
    </source>
</reference>
<feature type="transmembrane region" description="Helical" evidence="1">
    <location>
        <begin position="6"/>
        <end position="30"/>
    </location>
</feature>
<gene>
    <name evidence="2" type="ORF">GCM10011571_04490</name>
</gene>
<dbReference type="EMBL" id="BMHQ01000002">
    <property type="protein sequence ID" value="GGE06461.1"/>
    <property type="molecule type" value="Genomic_DNA"/>
</dbReference>
<comment type="caution">
    <text evidence="2">The sequence shown here is derived from an EMBL/GenBank/DDBJ whole genome shotgun (WGS) entry which is preliminary data.</text>
</comment>
<keyword evidence="1" id="KW-0812">Transmembrane</keyword>
<reference evidence="2" key="1">
    <citation type="journal article" date="2014" name="Int. J. Syst. Evol. Microbiol.">
        <title>Complete genome sequence of Corynebacterium casei LMG S-19264T (=DSM 44701T), isolated from a smear-ripened cheese.</title>
        <authorList>
            <consortium name="US DOE Joint Genome Institute (JGI-PGF)"/>
            <person name="Walter F."/>
            <person name="Albersmeier A."/>
            <person name="Kalinowski J."/>
            <person name="Ruckert C."/>
        </authorList>
    </citation>
    <scope>NUCLEOTIDE SEQUENCE</scope>
    <source>
        <strain evidence="2">CGMCC 1.15179</strain>
    </source>
</reference>
<sequence>MTKEVLSMASLLDGLAFGGILVLIALIAAVQIRDRKKLK</sequence>
<evidence type="ECO:0000313" key="2">
    <source>
        <dbReference type="EMBL" id="GGE06461.1"/>
    </source>
</evidence>
<keyword evidence="1" id="KW-0472">Membrane</keyword>